<dbReference type="PANTHER" id="PTHR44329:SF260">
    <property type="entry name" value="PROTEIN KINASE DOMAIN-CONTAINING PROTEIN"/>
    <property type="match status" value="1"/>
</dbReference>
<dbReference type="InterPro" id="IPR008271">
    <property type="entry name" value="Ser/Thr_kinase_AS"/>
</dbReference>
<comment type="similarity">
    <text evidence="7">Belongs to the protein kinase superfamily.</text>
</comment>
<dbReference type="Proteomes" id="UP000822688">
    <property type="component" value="Chromosome 1"/>
</dbReference>
<dbReference type="PROSITE" id="PS50011">
    <property type="entry name" value="PROTEIN_KINASE_DOM"/>
    <property type="match status" value="1"/>
</dbReference>
<dbReference type="InterPro" id="IPR000719">
    <property type="entry name" value="Prot_kinase_dom"/>
</dbReference>
<sequence length="330" mass="36644">MASQASPANRASRAVASESVKDDLLGSFEGRVGNYKVDYASIEELEINLGRGSTAYVNKAMWNGTPVALKTFNEPGNVEFEREVLTLSGLSHPNVVSLLCYAMDKRKCSIVLELMEADLCNMMQKRMDNADTDDCPPFHIAEAVDIIHQIAEGMNYLHQKRIIHRDLKSLNVLITGLKTGQVRAKVADFGLCKTKERSITNSNLTPNTGTYRWMAPEVIQTRNKDGQINTPQCIDSLKYPFKIDLYSFAMVCCEILTGEVPFKDTGSPASVKAKVLKGDRPELPPHCPGELKALIELCWDKEPNVRPSFSVVCEKLKSIKSSLTRGELIM</sequence>
<keyword evidence="5 6" id="KW-0067">ATP-binding</keyword>
<dbReference type="Gene3D" id="1.10.510.10">
    <property type="entry name" value="Transferase(Phosphotransferase) domain 1"/>
    <property type="match status" value="1"/>
</dbReference>
<name>A0A8T0J7E9_CERPU</name>
<dbReference type="SUPFAM" id="SSF56112">
    <property type="entry name" value="Protein kinase-like (PK-like)"/>
    <property type="match status" value="1"/>
</dbReference>
<dbReference type="InterPro" id="IPR011009">
    <property type="entry name" value="Kinase-like_dom_sf"/>
</dbReference>
<protein>
    <recommendedName>
        <fullName evidence="8">Protein kinase domain-containing protein</fullName>
    </recommendedName>
</protein>
<keyword evidence="4" id="KW-0418">Kinase</keyword>
<dbReference type="EMBL" id="CM026421">
    <property type="protein sequence ID" value="KAG0591830.1"/>
    <property type="molecule type" value="Genomic_DNA"/>
</dbReference>
<organism evidence="9 10">
    <name type="scientific">Ceratodon purpureus</name>
    <name type="common">Fire moss</name>
    <name type="synonym">Dicranum purpureum</name>
    <dbReference type="NCBI Taxonomy" id="3225"/>
    <lineage>
        <taxon>Eukaryota</taxon>
        <taxon>Viridiplantae</taxon>
        <taxon>Streptophyta</taxon>
        <taxon>Embryophyta</taxon>
        <taxon>Bryophyta</taxon>
        <taxon>Bryophytina</taxon>
        <taxon>Bryopsida</taxon>
        <taxon>Dicranidae</taxon>
        <taxon>Pseudoditrichales</taxon>
        <taxon>Ditrichaceae</taxon>
        <taxon>Ceratodon</taxon>
    </lineage>
</organism>
<dbReference type="SMART" id="SM00220">
    <property type="entry name" value="S_TKc"/>
    <property type="match status" value="1"/>
</dbReference>
<dbReference type="GO" id="GO:0004674">
    <property type="term" value="F:protein serine/threonine kinase activity"/>
    <property type="evidence" value="ECO:0007669"/>
    <property type="project" value="UniProtKB-KW"/>
</dbReference>
<evidence type="ECO:0000256" key="6">
    <source>
        <dbReference type="PROSITE-ProRule" id="PRU10141"/>
    </source>
</evidence>
<feature type="domain" description="Protein kinase" evidence="8">
    <location>
        <begin position="43"/>
        <end position="319"/>
    </location>
</feature>
<evidence type="ECO:0000313" key="10">
    <source>
        <dbReference type="Proteomes" id="UP000822688"/>
    </source>
</evidence>
<dbReference type="InterPro" id="IPR017441">
    <property type="entry name" value="Protein_kinase_ATP_BS"/>
</dbReference>
<reference evidence="9" key="1">
    <citation type="submission" date="2020-06" db="EMBL/GenBank/DDBJ databases">
        <title>WGS assembly of Ceratodon purpureus strain R40.</title>
        <authorList>
            <person name="Carey S.B."/>
            <person name="Jenkins J."/>
            <person name="Shu S."/>
            <person name="Lovell J.T."/>
            <person name="Sreedasyam A."/>
            <person name="Maumus F."/>
            <person name="Tiley G.P."/>
            <person name="Fernandez-Pozo N."/>
            <person name="Barry K."/>
            <person name="Chen C."/>
            <person name="Wang M."/>
            <person name="Lipzen A."/>
            <person name="Daum C."/>
            <person name="Saski C.A."/>
            <person name="Payton A.C."/>
            <person name="Mcbreen J.C."/>
            <person name="Conrad R.E."/>
            <person name="Kollar L.M."/>
            <person name="Olsson S."/>
            <person name="Huttunen S."/>
            <person name="Landis J.B."/>
            <person name="Wickett N.J."/>
            <person name="Johnson M.G."/>
            <person name="Rensing S.A."/>
            <person name="Grimwood J."/>
            <person name="Schmutz J."/>
            <person name="Mcdaniel S.F."/>
        </authorList>
    </citation>
    <scope>NUCLEOTIDE SEQUENCE</scope>
    <source>
        <strain evidence="9">R40</strain>
    </source>
</reference>
<dbReference type="CDD" id="cd13999">
    <property type="entry name" value="STKc_MAP3K-like"/>
    <property type="match status" value="1"/>
</dbReference>
<dbReference type="GO" id="GO:0005524">
    <property type="term" value="F:ATP binding"/>
    <property type="evidence" value="ECO:0007669"/>
    <property type="project" value="UniProtKB-UniRule"/>
</dbReference>
<dbReference type="PROSITE" id="PS00107">
    <property type="entry name" value="PROTEIN_KINASE_ATP"/>
    <property type="match status" value="1"/>
</dbReference>
<dbReference type="Pfam" id="PF07714">
    <property type="entry name" value="PK_Tyr_Ser-Thr"/>
    <property type="match status" value="1"/>
</dbReference>
<evidence type="ECO:0000256" key="7">
    <source>
        <dbReference type="RuleBase" id="RU000304"/>
    </source>
</evidence>
<evidence type="ECO:0000256" key="2">
    <source>
        <dbReference type="ARBA" id="ARBA00022679"/>
    </source>
</evidence>
<feature type="binding site" evidence="6">
    <location>
        <position position="70"/>
    </location>
    <ligand>
        <name>ATP</name>
        <dbReference type="ChEBI" id="CHEBI:30616"/>
    </ligand>
</feature>
<keyword evidence="2" id="KW-0808">Transferase</keyword>
<evidence type="ECO:0000256" key="4">
    <source>
        <dbReference type="ARBA" id="ARBA00022777"/>
    </source>
</evidence>
<accession>A0A8T0J7E9</accession>
<dbReference type="AlphaFoldDB" id="A0A8T0J7E9"/>
<evidence type="ECO:0000256" key="1">
    <source>
        <dbReference type="ARBA" id="ARBA00022527"/>
    </source>
</evidence>
<keyword evidence="10" id="KW-1185">Reference proteome</keyword>
<dbReference type="PROSITE" id="PS00108">
    <property type="entry name" value="PROTEIN_KINASE_ST"/>
    <property type="match status" value="1"/>
</dbReference>
<dbReference type="PANTHER" id="PTHR44329">
    <property type="entry name" value="SERINE/THREONINE-PROTEIN KINASE TNNI3K-RELATED"/>
    <property type="match status" value="1"/>
</dbReference>
<dbReference type="PIRSF" id="PIRSF000654">
    <property type="entry name" value="Integrin-linked_kinase"/>
    <property type="match status" value="1"/>
</dbReference>
<evidence type="ECO:0000313" key="9">
    <source>
        <dbReference type="EMBL" id="KAG0591830.1"/>
    </source>
</evidence>
<evidence type="ECO:0000259" key="8">
    <source>
        <dbReference type="PROSITE" id="PS50011"/>
    </source>
</evidence>
<dbReference type="InterPro" id="IPR001245">
    <property type="entry name" value="Ser-Thr/Tyr_kinase_cat_dom"/>
</dbReference>
<gene>
    <name evidence="9" type="ORF">KC19_1G205400</name>
</gene>
<keyword evidence="1 7" id="KW-0723">Serine/threonine-protein kinase</keyword>
<keyword evidence="3 6" id="KW-0547">Nucleotide-binding</keyword>
<dbReference type="InterPro" id="IPR051681">
    <property type="entry name" value="Ser/Thr_Kinases-Pseudokinases"/>
</dbReference>
<comment type="caution">
    <text evidence="9">The sequence shown here is derived from an EMBL/GenBank/DDBJ whole genome shotgun (WGS) entry which is preliminary data.</text>
</comment>
<evidence type="ECO:0000256" key="5">
    <source>
        <dbReference type="ARBA" id="ARBA00022840"/>
    </source>
</evidence>
<proteinExistence type="inferred from homology"/>
<evidence type="ECO:0000256" key="3">
    <source>
        <dbReference type="ARBA" id="ARBA00022741"/>
    </source>
</evidence>